<gene>
    <name evidence="1" type="ORF">BM613_00860</name>
</gene>
<dbReference type="EMBL" id="MPDK01000002">
    <property type="protein sequence ID" value="PWI58681.1"/>
    <property type="molecule type" value="Genomic_DNA"/>
</dbReference>
<reference evidence="1 2" key="1">
    <citation type="submission" date="2016-11" db="EMBL/GenBank/DDBJ databases">
        <title>Comparative genomics of Acidibacillus ferroxidans species.</title>
        <authorList>
            <person name="Oliveira G."/>
            <person name="Nunes G."/>
            <person name="Oliveira R."/>
            <person name="Araujo F."/>
            <person name="Salim A."/>
            <person name="Scholte L."/>
            <person name="Morais D."/>
            <person name="Nancucheo I."/>
            <person name="Johnson D.B."/>
            <person name="Grail B."/>
            <person name="Bittencourt J."/>
            <person name="Valadares R."/>
        </authorList>
    </citation>
    <scope>NUCLEOTIDE SEQUENCE [LARGE SCALE GENOMIC DNA]</scope>
    <source>
        <strain evidence="1 2">Y002</strain>
    </source>
</reference>
<evidence type="ECO:0000313" key="1">
    <source>
        <dbReference type="EMBL" id="PWI58681.1"/>
    </source>
</evidence>
<keyword evidence="2" id="KW-1185">Reference proteome</keyword>
<sequence length="60" mass="6677">MEDGKNGHGEEEVYFLLQGSSAQELACKTLQGNATFCRQMSYFLLTIDPFYVASILLISP</sequence>
<dbReference type="AlphaFoldDB" id="A0A2U3DBL5"/>
<comment type="caution">
    <text evidence="1">The sequence shown here is derived from an EMBL/GenBank/DDBJ whole genome shotgun (WGS) entry which is preliminary data.</text>
</comment>
<name>A0A2U3DBL5_SULT2</name>
<dbReference type="Proteomes" id="UP000245380">
    <property type="component" value="Unassembled WGS sequence"/>
</dbReference>
<proteinExistence type="predicted"/>
<organism evidence="1 2">
    <name type="scientific">Sulfoacidibacillus thermotolerans</name>
    <name type="common">Acidibacillus sulfuroxidans</name>
    <dbReference type="NCBI Taxonomy" id="1765684"/>
    <lineage>
        <taxon>Bacteria</taxon>
        <taxon>Bacillati</taxon>
        <taxon>Bacillota</taxon>
        <taxon>Bacilli</taxon>
        <taxon>Bacillales</taxon>
        <taxon>Alicyclobacillaceae</taxon>
        <taxon>Sulfoacidibacillus</taxon>
    </lineage>
</organism>
<protein>
    <submittedName>
        <fullName evidence="1">Uncharacterized protein</fullName>
    </submittedName>
</protein>
<accession>A0A2U3DBL5</accession>
<evidence type="ECO:0000313" key="2">
    <source>
        <dbReference type="Proteomes" id="UP000245380"/>
    </source>
</evidence>